<organism evidence="1 2">
    <name type="scientific">Ceratodon purpureus</name>
    <name type="common">Fire moss</name>
    <name type="synonym">Dicranum purpureum</name>
    <dbReference type="NCBI Taxonomy" id="3225"/>
    <lineage>
        <taxon>Eukaryota</taxon>
        <taxon>Viridiplantae</taxon>
        <taxon>Streptophyta</taxon>
        <taxon>Embryophyta</taxon>
        <taxon>Bryophyta</taxon>
        <taxon>Bryophytina</taxon>
        <taxon>Bryopsida</taxon>
        <taxon>Dicranidae</taxon>
        <taxon>Pseudoditrichales</taxon>
        <taxon>Ditrichaceae</taxon>
        <taxon>Ceratodon</taxon>
    </lineage>
</organism>
<comment type="caution">
    <text evidence="1">The sequence shown here is derived from an EMBL/GenBank/DDBJ whole genome shotgun (WGS) entry which is preliminary data.</text>
</comment>
<reference evidence="1" key="1">
    <citation type="submission" date="2020-06" db="EMBL/GenBank/DDBJ databases">
        <title>WGS assembly of Ceratodon purpureus strain R40.</title>
        <authorList>
            <person name="Carey S.B."/>
            <person name="Jenkins J."/>
            <person name="Shu S."/>
            <person name="Lovell J.T."/>
            <person name="Sreedasyam A."/>
            <person name="Maumus F."/>
            <person name="Tiley G.P."/>
            <person name="Fernandez-Pozo N."/>
            <person name="Barry K."/>
            <person name="Chen C."/>
            <person name="Wang M."/>
            <person name="Lipzen A."/>
            <person name="Daum C."/>
            <person name="Saski C.A."/>
            <person name="Payton A.C."/>
            <person name="Mcbreen J.C."/>
            <person name="Conrad R.E."/>
            <person name="Kollar L.M."/>
            <person name="Olsson S."/>
            <person name="Huttunen S."/>
            <person name="Landis J.B."/>
            <person name="Wickett N.J."/>
            <person name="Johnson M.G."/>
            <person name="Rensing S.A."/>
            <person name="Grimwood J."/>
            <person name="Schmutz J."/>
            <person name="Mcdaniel S.F."/>
        </authorList>
    </citation>
    <scope>NUCLEOTIDE SEQUENCE</scope>
    <source>
        <strain evidence="1">R40</strain>
    </source>
</reference>
<proteinExistence type="predicted"/>
<evidence type="ECO:0000313" key="2">
    <source>
        <dbReference type="Proteomes" id="UP000822688"/>
    </source>
</evidence>
<accession>A0A8T0H442</accession>
<gene>
    <name evidence="1" type="ORF">KC19_8G147100</name>
</gene>
<evidence type="ECO:0000313" key="1">
    <source>
        <dbReference type="EMBL" id="KAG0564878.1"/>
    </source>
</evidence>
<sequence>MCSMYDHLMCFQEGRKSTLVTEHELTFKYKNVRICFNIKLVLTTLFDALFKHLPKRLWKNSSRAILHGHPINPTGIQDIMWL</sequence>
<dbReference type="EMBL" id="CM026429">
    <property type="protein sequence ID" value="KAG0564878.1"/>
    <property type="molecule type" value="Genomic_DNA"/>
</dbReference>
<name>A0A8T0H442_CERPU</name>
<dbReference type="AlphaFoldDB" id="A0A8T0H442"/>
<dbReference type="Proteomes" id="UP000822688">
    <property type="component" value="Chromosome 8"/>
</dbReference>
<protein>
    <submittedName>
        <fullName evidence="1">Uncharacterized protein</fullName>
    </submittedName>
</protein>
<keyword evidence="2" id="KW-1185">Reference proteome</keyword>